<dbReference type="Proteomes" id="UP000274822">
    <property type="component" value="Unassembled WGS sequence"/>
</dbReference>
<evidence type="ECO:0000313" key="2">
    <source>
        <dbReference type="Proteomes" id="UP000274822"/>
    </source>
</evidence>
<keyword evidence="2" id="KW-1185">Reference proteome</keyword>
<dbReference type="AlphaFoldDB" id="A0A433Q5S1"/>
<name>A0A433Q5S1_9FUNG</name>
<dbReference type="EMBL" id="RBNJ01013880">
    <property type="protein sequence ID" value="RUS25119.1"/>
    <property type="molecule type" value="Genomic_DNA"/>
</dbReference>
<accession>A0A433Q5S1</accession>
<comment type="caution">
    <text evidence="1">The sequence shown here is derived from an EMBL/GenBank/DDBJ whole genome shotgun (WGS) entry which is preliminary data.</text>
</comment>
<gene>
    <name evidence="1" type="ORF">BC938DRAFT_472600</name>
</gene>
<reference evidence="1 2" key="1">
    <citation type="journal article" date="2018" name="New Phytol.">
        <title>Phylogenomics of Endogonaceae and evolution of mycorrhizas within Mucoromycota.</title>
        <authorList>
            <person name="Chang Y."/>
            <person name="Desiro A."/>
            <person name="Na H."/>
            <person name="Sandor L."/>
            <person name="Lipzen A."/>
            <person name="Clum A."/>
            <person name="Barry K."/>
            <person name="Grigoriev I.V."/>
            <person name="Martin F.M."/>
            <person name="Stajich J.E."/>
            <person name="Smith M.E."/>
            <person name="Bonito G."/>
            <person name="Spatafora J.W."/>
        </authorList>
    </citation>
    <scope>NUCLEOTIDE SEQUENCE [LARGE SCALE GENOMIC DNA]</scope>
    <source>
        <strain evidence="1 2">AD002</strain>
    </source>
</reference>
<evidence type="ECO:0008006" key="3">
    <source>
        <dbReference type="Google" id="ProtNLM"/>
    </source>
</evidence>
<sequence length="100" mass="11794">MHRRPVVKRIERSITKAFNQISQRLNNKPQTVMRAKWVYAAGTEWVPFEAAAQQTIESLWDDGVGYGWTKHLGENVYIHFDEELYVVMNGERCLLQRTVW</sequence>
<protein>
    <recommendedName>
        <fullName evidence="3">WWE domain-containing protein</fullName>
    </recommendedName>
</protein>
<organism evidence="1 2">
    <name type="scientific">Jimgerdemannia flammicorona</name>
    <dbReference type="NCBI Taxonomy" id="994334"/>
    <lineage>
        <taxon>Eukaryota</taxon>
        <taxon>Fungi</taxon>
        <taxon>Fungi incertae sedis</taxon>
        <taxon>Mucoromycota</taxon>
        <taxon>Mucoromycotina</taxon>
        <taxon>Endogonomycetes</taxon>
        <taxon>Endogonales</taxon>
        <taxon>Endogonaceae</taxon>
        <taxon>Jimgerdemannia</taxon>
    </lineage>
</organism>
<proteinExistence type="predicted"/>
<evidence type="ECO:0000313" key="1">
    <source>
        <dbReference type="EMBL" id="RUS25119.1"/>
    </source>
</evidence>